<sequence length="312" mass="34455">MRVELLELAAEQDQLLTREQMLRHGMTDEMIEANVAARRWVPVFHGVYALTTGELTPHARRRAALLFVRGAATLSHSSAGALWNFPGCTDEGPVHVTVPYTSSARGCEGVVVHRSRAYRYIVADADPPVTTKVRTLVDLAAEACSPREAMRILTAGAAARRVDAAELLRELTDRPPRRYGKVLLAAANLLVDGVESTLEADFSTDVLAAHGLPTGVRQVPRIVEGRRRIEDHEWELPRGTLTARLDGWRFHANRRTAHADRQRDNAAELEGRARLTFGTEEVGDACRTAALLARRMVQLGWEGELTRCAACE</sequence>
<dbReference type="Proteomes" id="UP000535890">
    <property type="component" value="Unassembled WGS sequence"/>
</dbReference>
<name>A0A7Y9DZY9_9PSEU</name>
<dbReference type="EMBL" id="JACCBN010000001">
    <property type="protein sequence ID" value="NYD38532.1"/>
    <property type="molecule type" value="Genomic_DNA"/>
</dbReference>
<proteinExistence type="predicted"/>
<protein>
    <recommendedName>
        <fullName evidence="3">Transcriptional regulator, AbiEi antitoxin, Type IV TA system</fullName>
    </recommendedName>
</protein>
<organism evidence="1 2">
    <name type="scientific">Actinomycetospora corticicola</name>
    <dbReference type="NCBI Taxonomy" id="663602"/>
    <lineage>
        <taxon>Bacteria</taxon>
        <taxon>Bacillati</taxon>
        <taxon>Actinomycetota</taxon>
        <taxon>Actinomycetes</taxon>
        <taxon>Pseudonocardiales</taxon>
        <taxon>Pseudonocardiaceae</taxon>
        <taxon>Actinomycetospora</taxon>
    </lineage>
</organism>
<gene>
    <name evidence="1" type="ORF">BJ983_004634</name>
</gene>
<evidence type="ECO:0000313" key="2">
    <source>
        <dbReference type="Proteomes" id="UP000535890"/>
    </source>
</evidence>
<dbReference type="AlphaFoldDB" id="A0A7Y9DZY9"/>
<evidence type="ECO:0008006" key="3">
    <source>
        <dbReference type="Google" id="ProtNLM"/>
    </source>
</evidence>
<comment type="caution">
    <text evidence="1">The sequence shown here is derived from an EMBL/GenBank/DDBJ whole genome shotgun (WGS) entry which is preliminary data.</text>
</comment>
<dbReference type="RefSeq" id="WP_179795961.1">
    <property type="nucleotide sequence ID" value="NZ_BAABHP010000029.1"/>
</dbReference>
<reference evidence="1 2" key="1">
    <citation type="submission" date="2020-07" db="EMBL/GenBank/DDBJ databases">
        <title>Sequencing the genomes of 1000 actinobacteria strains.</title>
        <authorList>
            <person name="Klenk H.-P."/>
        </authorList>
    </citation>
    <scope>NUCLEOTIDE SEQUENCE [LARGE SCALE GENOMIC DNA]</scope>
    <source>
        <strain evidence="1 2">DSM 45772</strain>
    </source>
</reference>
<keyword evidence="2" id="KW-1185">Reference proteome</keyword>
<evidence type="ECO:0000313" key="1">
    <source>
        <dbReference type="EMBL" id="NYD38532.1"/>
    </source>
</evidence>
<accession>A0A7Y9DZY9</accession>